<keyword evidence="1" id="KW-0472">Membrane</keyword>
<proteinExistence type="predicted"/>
<evidence type="ECO:0000313" key="3">
    <source>
        <dbReference type="Proteomes" id="UP000038055"/>
    </source>
</evidence>
<name>A0A0B7HJ83_9FLAO</name>
<dbReference type="Proteomes" id="UP000038055">
    <property type="component" value="Unassembled WGS sequence"/>
</dbReference>
<feature type="transmembrane region" description="Helical" evidence="1">
    <location>
        <begin position="22"/>
        <end position="43"/>
    </location>
</feature>
<keyword evidence="3" id="KW-1185">Reference proteome</keyword>
<dbReference type="EMBL" id="CDOD01000036">
    <property type="protein sequence ID" value="CEN37982.1"/>
    <property type="molecule type" value="Genomic_DNA"/>
</dbReference>
<reference evidence="3" key="1">
    <citation type="submission" date="2015-01" db="EMBL/GenBank/DDBJ databases">
        <authorList>
            <person name="MANFREDI Pablo"/>
        </authorList>
    </citation>
    <scope>NUCLEOTIDE SEQUENCE [LARGE SCALE GENOMIC DNA]</scope>
    <source>
        <strain evidence="3">Ccyn2B</strain>
    </source>
</reference>
<organism evidence="2 3">
    <name type="scientific">Capnocytophaga cynodegmi</name>
    <dbReference type="NCBI Taxonomy" id="28189"/>
    <lineage>
        <taxon>Bacteria</taxon>
        <taxon>Pseudomonadati</taxon>
        <taxon>Bacteroidota</taxon>
        <taxon>Flavobacteriia</taxon>
        <taxon>Flavobacteriales</taxon>
        <taxon>Flavobacteriaceae</taxon>
        <taxon>Capnocytophaga</taxon>
    </lineage>
</organism>
<protein>
    <submittedName>
        <fullName evidence="2">Uncharacterized protein</fullName>
    </submittedName>
</protein>
<accession>A0A0B7HJ83</accession>
<gene>
    <name evidence="2" type="ORF">CCYN2B_410008</name>
</gene>
<keyword evidence="1" id="KW-0812">Transmembrane</keyword>
<evidence type="ECO:0000256" key="1">
    <source>
        <dbReference type="SAM" id="Phobius"/>
    </source>
</evidence>
<evidence type="ECO:0000313" key="2">
    <source>
        <dbReference type="EMBL" id="CEN37982.1"/>
    </source>
</evidence>
<dbReference type="AlphaFoldDB" id="A0A0B7HJ83"/>
<keyword evidence="1" id="KW-1133">Transmembrane helix</keyword>
<sequence>MFLLVKLPYFLLSNISLIKNKVAYNVYITAFCLPLLLSSFHLLKNMPKNYFMQNSDFSKFIPK</sequence>